<comment type="cofactor">
    <cofactor evidence="1">
        <name>Zn(2+)</name>
        <dbReference type="ChEBI" id="CHEBI:29105"/>
    </cofactor>
</comment>
<dbReference type="RefSeq" id="XP_016896522.1">
    <property type="nucleotide sequence ID" value="XM_017041033.2"/>
</dbReference>
<feature type="compositionally biased region" description="Basic residues" evidence="5">
    <location>
        <begin position="53"/>
        <end position="75"/>
    </location>
</feature>
<sequence>MSTKYIVNSNDSPSPSQEYLEKLSSFNNLLCTSSSSYSRLLLADKTEWERSKHPLGKRPKTATRRGFSPRKRSHPGKTFTKLCAGEVAGNPPLKTSPVTLTTNLSKPVRNITVVGSKMGLSTQSTPKPGKVGFPNSSQSKVPSLSTSTQKPAITGEGENAKRQCVLSAVKPSNVEKEKAVFFKSDFSYNPQFQYSNPVSPTFLARHNNASDRFLTQAVRIMELALQRYGSYETFEQVTGGNLLTKGRIWHNVKKYMEKEGCTGEIVVQMTDDLLSRASMTVVKSRPTLTINVSTAREYWLEGMLRHEIGTHYLRSINNCHQPWSGSTGRKMHNLKPLNPTEEGLASIHSVLFRRDPILWRAALLYYTVYQASQMSFSQLFCNLGNFVQDPNTRWDYCVRAKRGQSDTAQPGCFSKDQVYLDGILKILRHRDKINFPMLIALGKVSFEDVDRLKAEAQMENTRIPYFMQDQVRYGEQLEKIMTVNLLTDEELQDII</sequence>
<name>A0A3P8V6J1_CYNSE</name>
<dbReference type="GeneID" id="103394516"/>
<reference evidence="6 7" key="1">
    <citation type="journal article" date="2014" name="Nat. Genet.">
        <title>Whole-genome sequence of a flatfish provides insights into ZW sex chromosome evolution and adaptation to a benthic lifestyle.</title>
        <authorList>
            <person name="Chen S."/>
            <person name="Zhang G."/>
            <person name="Shao C."/>
            <person name="Huang Q."/>
            <person name="Liu G."/>
            <person name="Zhang P."/>
            <person name="Song W."/>
            <person name="An N."/>
            <person name="Chalopin D."/>
            <person name="Volff J.N."/>
            <person name="Hong Y."/>
            <person name="Li Q."/>
            <person name="Sha Z."/>
            <person name="Zhou H."/>
            <person name="Xie M."/>
            <person name="Yu Q."/>
            <person name="Liu Y."/>
            <person name="Xiang H."/>
            <person name="Wang N."/>
            <person name="Wu K."/>
            <person name="Yang C."/>
            <person name="Zhou Q."/>
            <person name="Liao X."/>
            <person name="Yang L."/>
            <person name="Hu Q."/>
            <person name="Zhang J."/>
            <person name="Meng L."/>
            <person name="Jin L."/>
            <person name="Tian Y."/>
            <person name="Lian J."/>
            <person name="Yang J."/>
            <person name="Miao G."/>
            <person name="Liu S."/>
            <person name="Liang Z."/>
            <person name="Yan F."/>
            <person name="Li Y."/>
            <person name="Sun B."/>
            <person name="Zhang H."/>
            <person name="Zhang J."/>
            <person name="Zhu Y."/>
            <person name="Du M."/>
            <person name="Zhao Y."/>
            <person name="Schartl M."/>
            <person name="Tang Q."/>
            <person name="Wang J."/>
        </authorList>
    </citation>
    <scope>NUCLEOTIDE SEQUENCE</scope>
</reference>
<dbReference type="SMART" id="SM01154">
    <property type="entry name" value="DUF1704"/>
    <property type="match status" value="1"/>
</dbReference>
<feature type="region of interest" description="Disordered" evidence="5">
    <location>
        <begin position="119"/>
        <end position="156"/>
    </location>
</feature>
<evidence type="ECO:0000256" key="3">
    <source>
        <dbReference type="ARBA" id="ARBA00022801"/>
    </source>
</evidence>
<dbReference type="FunCoup" id="A0A3P8V6J1">
    <property type="interactions" value="120"/>
</dbReference>
<dbReference type="RefSeq" id="XP_008330084.2">
    <property type="nucleotide sequence ID" value="XM_008331862.3"/>
</dbReference>
<feature type="compositionally biased region" description="Polar residues" evidence="5">
    <location>
        <begin position="134"/>
        <end position="151"/>
    </location>
</feature>
<organism evidence="6 7">
    <name type="scientific">Cynoglossus semilaevis</name>
    <name type="common">Tongue sole</name>
    <dbReference type="NCBI Taxonomy" id="244447"/>
    <lineage>
        <taxon>Eukaryota</taxon>
        <taxon>Metazoa</taxon>
        <taxon>Chordata</taxon>
        <taxon>Craniata</taxon>
        <taxon>Vertebrata</taxon>
        <taxon>Euteleostomi</taxon>
        <taxon>Actinopterygii</taxon>
        <taxon>Neopterygii</taxon>
        <taxon>Teleostei</taxon>
        <taxon>Neoteleostei</taxon>
        <taxon>Acanthomorphata</taxon>
        <taxon>Carangaria</taxon>
        <taxon>Pleuronectiformes</taxon>
        <taxon>Pleuronectoidei</taxon>
        <taxon>Cynoglossidae</taxon>
        <taxon>Cynoglossinae</taxon>
        <taxon>Cynoglossus</taxon>
    </lineage>
</organism>
<dbReference type="PANTHER" id="PTHR31817:SF3">
    <property type="entry name" value="TYROSINE CARBOXYPEPTIDASE MATCAP2-RELATED"/>
    <property type="match status" value="1"/>
</dbReference>
<keyword evidence="4" id="KW-0482">Metalloprotease</keyword>
<keyword evidence="3" id="KW-0378">Hydrolase</keyword>
<proteinExistence type="predicted"/>
<keyword evidence="7" id="KW-1185">Reference proteome</keyword>
<evidence type="ECO:0000256" key="2">
    <source>
        <dbReference type="ARBA" id="ARBA00022670"/>
    </source>
</evidence>
<dbReference type="GO" id="GO:0006508">
    <property type="term" value="P:proteolysis"/>
    <property type="evidence" value="ECO:0007669"/>
    <property type="project" value="UniProtKB-KW"/>
</dbReference>
<dbReference type="Proteomes" id="UP000265120">
    <property type="component" value="Chromosome 18"/>
</dbReference>
<evidence type="ECO:0000256" key="5">
    <source>
        <dbReference type="SAM" id="MobiDB-lite"/>
    </source>
</evidence>
<dbReference type="AlphaFoldDB" id="A0A3P8V6J1"/>
<dbReference type="InterPro" id="IPR012548">
    <property type="entry name" value="MATCAP"/>
</dbReference>
<dbReference type="KEGG" id="csem:103394516"/>
<keyword evidence="2" id="KW-0645">Protease</keyword>
<dbReference type="InParanoid" id="A0A3P8V6J1"/>
<evidence type="ECO:0000256" key="1">
    <source>
        <dbReference type="ARBA" id="ARBA00001947"/>
    </source>
</evidence>
<feature type="region of interest" description="Disordered" evidence="5">
    <location>
        <begin position="51"/>
        <end position="77"/>
    </location>
</feature>
<accession>A0A3P8V6J1</accession>
<reference evidence="6" key="2">
    <citation type="submission" date="2025-08" db="UniProtKB">
        <authorList>
            <consortium name="Ensembl"/>
        </authorList>
    </citation>
    <scope>IDENTIFICATION</scope>
</reference>
<evidence type="ECO:0000313" key="6">
    <source>
        <dbReference type="Ensembl" id="ENSCSEP00000010172.1"/>
    </source>
</evidence>
<evidence type="ECO:0000313" key="7">
    <source>
        <dbReference type="Proteomes" id="UP000265120"/>
    </source>
</evidence>
<reference evidence="6" key="3">
    <citation type="submission" date="2025-09" db="UniProtKB">
        <authorList>
            <consortium name="Ensembl"/>
        </authorList>
    </citation>
    <scope>IDENTIFICATION</scope>
</reference>
<dbReference type="Pfam" id="PF08014">
    <property type="entry name" value="MATCAP"/>
    <property type="match status" value="1"/>
</dbReference>
<protein>
    <submittedName>
        <fullName evidence="6">Microtubule associated tyrosine carboxypeptidase 2</fullName>
    </submittedName>
</protein>
<dbReference type="GeneTree" id="ENSGT00390000004417"/>
<evidence type="ECO:0000256" key="4">
    <source>
        <dbReference type="ARBA" id="ARBA00023049"/>
    </source>
</evidence>
<dbReference type="OMA" id="CIFTAIK"/>
<dbReference type="CTD" id="23366"/>
<dbReference type="Ensembl" id="ENSCSET00000010294.1">
    <property type="protein sequence ID" value="ENSCSEP00000010172.1"/>
    <property type="gene ID" value="ENSCSEG00000006530.1"/>
</dbReference>
<dbReference type="OrthoDB" id="449345at2759"/>
<dbReference type="GO" id="GO:0008237">
    <property type="term" value="F:metallopeptidase activity"/>
    <property type="evidence" value="ECO:0007669"/>
    <property type="project" value="UniProtKB-KW"/>
</dbReference>
<dbReference type="PANTHER" id="PTHR31817">
    <property type="match status" value="1"/>
</dbReference>